<dbReference type="Pfam" id="PF04991">
    <property type="entry name" value="LicD"/>
    <property type="match status" value="1"/>
</dbReference>
<evidence type="ECO:0000256" key="4">
    <source>
        <dbReference type="ARBA" id="ARBA00023136"/>
    </source>
</evidence>
<dbReference type="GO" id="GO:0009100">
    <property type="term" value="P:glycoprotein metabolic process"/>
    <property type="evidence" value="ECO:0007669"/>
    <property type="project" value="UniProtKB-ARBA"/>
</dbReference>
<dbReference type="Proteomes" id="UP000094236">
    <property type="component" value="Unassembled WGS sequence"/>
</dbReference>
<accession>A0A1E4TMY5</accession>
<name>A0A1E4TMY5_PACTA</name>
<evidence type="ECO:0000256" key="1">
    <source>
        <dbReference type="ARBA" id="ARBA00004167"/>
    </source>
</evidence>
<dbReference type="PANTHER" id="PTHR15407">
    <property type="entry name" value="FUKUTIN-RELATED"/>
    <property type="match status" value="1"/>
</dbReference>
<reference evidence="8" key="1">
    <citation type="submission" date="2016-05" db="EMBL/GenBank/DDBJ databases">
        <title>Comparative genomics of biotechnologically important yeasts.</title>
        <authorList>
            <consortium name="DOE Joint Genome Institute"/>
            <person name="Riley R."/>
            <person name="Haridas S."/>
            <person name="Wolfe K.H."/>
            <person name="Lopes M.R."/>
            <person name="Hittinger C.T."/>
            <person name="Goker M."/>
            <person name="Salamov A."/>
            <person name="Wisecaver J."/>
            <person name="Long T.M."/>
            <person name="Aerts A.L."/>
            <person name="Barry K."/>
            <person name="Choi C."/>
            <person name="Clum A."/>
            <person name="Coughlan A.Y."/>
            <person name="Deshpande S."/>
            <person name="Douglass A.P."/>
            <person name="Hanson S.J."/>
            <person name="Klenk H.-P."/>
            <person name="Labutti K."/>
            <person name="Lapidus A."/>
            <person name="Lindquist E."/>
            <person name="Lipzen A."/>
            <person name="Meier-Kolthoff J.P."/>
            <person name="Ohm R.A."/>
            <person name="Otillar R.P."/>
            <person name="Pangilinan J."/>
            <person name="Peng Y."/>
            <person name="Rokas A."/>
            <person name="Rosa C.A."/>
            <person name="Scheuner C."/>
            <person name="Sibirny A.A."/>
            <person name="Slot J.C."/>
            <person name="Stielow J.B."/>
            <person name="Sun H."/>
            <person name="Kurtzman C.P."/>
            <person name="Blackwell M."/>
            <person name="Grigoriev I.V."/>
            <person name="Jeffries T.W."/>
        </authorList>
    </citation>
    <scope>NUCLEOTIDE SEQUENCE [LARGE SCALE GENOMIC DNA]</scope>
    <source>
        <strain evidence="8">NRRL Y-2460</strain>
    </source>
</reference>
<feature type="domain" description="LicD/FKTN/FKRP nucleotidyltransferase" evidence="6">
    <location>
        <begin position="429"/>
        <end position="680"/>
    </location>
</feature>
<keyword evidence="3 5" id="KW-1133">Transmembrane helix</keyword>
<evidence type="ECO:0000256" key="5">
    <source>
        <dbReference type="SAM" id="Phobius"/>
    </source>
</evidence>
<evidence type="ECO:0000313" key="8">
    <source>
        <dbReference type="Proteomes" id="UP000094236"/>
    </source>
</evidence>
<dbReference type="AlphaFoldDB" id="A0A1E4TMY5"/>
<proteinExistence type="predicted"/>
<organism evidence="7 8">
    <name type="scientific">Pachysolen tannophilus NRRL Y-2460</name>
    <dbReference type="NCBI Taxonomy" id="669874"/>
    <lineage>
        <taxon>Eukaryota</taxon>
        <taxon>Fungi</taxon>
        <taxon>Dikarya</taxon>
        <taxon>Ascomycota</taxon>
        <taxon>Saccharomycotina</taxon>
        <taxon>Pichiomycetes</taxon>
        <taxon>Pachysolenaceae</taxon>
        <taxon>Pachysolen</taxon>
    </lineage>
</organism>
<dbReference type="EMBL" id="KV454019">
    <property type="protein sequence ID" value="ODV93120.1"/>
    <property type="molecule type" value="Genomic_DNA"/>
</dbReference>
<comment type="subcellular location">
    <subcellularLocation>
        <location evidence="1">Membrane</location>
        <topology evidence="1">Single-pass membrane protein</topology>
    </subcellularLocation>
</comment>
<dbReference type="PANTHER" id="PTHR15407:SF28">
    <property type="entry name" value="RIBITOL-5-PHOSPHATE TRANSFERASE FKTN"/>
    <property type="match status" value="1"/>
</dbReference>
<gene>
    <name evidence="7" type="ORF">PACTADRAFT_82882</name>
</gene>
<evidence type="ECO:0000259" key="6">
    <source>
        <dbReference type="Pfam" id="PF04991"/>
    </source>
</evidence>
<protein>
    <recommendedName>
        <fullName evidence="6">LicD/FKTN/FKRP nucleotidyltransferase domain-containing protein</fullName>
    </recommendedName>
</protein>
<dbReference type="InterPro" id="IPR007074">
    <property type="entry name" value="LicD/FKTN/FKRP_NTP_transf"/>
</dbReference>
<evidence type="ECO:0000313" key="7">
    <source>
        <dbReference type="EMBL" id="ODV93120.1"/>
    </source>
</evidence>
<keyword evidence="8" id="KW-1185">Reference proteome</keyword>
<evidence type="ECO:0000256" key="2">
    <source>
        <dbReference type="ARBA" id="ARBA00022692"/>
    </source>
</evidence>
<dbReference type="GO" id="GO:0016020">
    <property type="term" value="C:membrane"/>
    <property type="evidence" value="ECO:0007669"/>
    <property type="project" value="UniProtKB-SubCell"/>
</dbReference>
<feature type="transmembrane region" description="Helical" evidence="5">
    <location>
        <begin position="20"/>
        <end position="36"/>
    </location>
</feature>
<keyword evidence="4 5" id="KW-0472">Membrane</keyword>
<dbReference type="InterPro" id="IPR009644">
    <property type="entry name" value="FKTN/MNN4/W02B3.4-1"/>
</dbReference>
<evidence type="ECO:0000256" key="3">
    <source>
        <dbReference type="ARBA" id="ARBA00022989"/>
    </source>
</evidence>
<keyword evidence="2 5" id="KW-0812">Transmembrane</keyword>
<sequence>MEMRLMFLTFRSVPTKIFRVLIIAVIVSTISYLSFVDRNIALRNGNLHLSSEGKTFGNIIGLNTSIDEKESRVRTFLPSNLYPQELVPHVQQAKNFGKFDPRLLPALYIDIINDALLSSGELFDDFKLPFNWNMLLDFTTKLMETSLVDKFVKTEASCESFRSEIGYKDKDNFACKEYTKNSKDNIYNLNFELYANCLTYFKSDALRKIYAYIHGLTSFQIPDKIVFLGIVGGGNGSLVLPTYKIEDNKQNLKVNKNIDDSKSLAIDKLSLEFLNRKLKKNINQKYQLLFDGISVYKTVKEFNNIILDFSINEKFLMSNAKTKQDLHKLHAPDSELFLWNSKEELNKIKKEMELDKNNISVLKKLSISLETSLLPNFREKKYFGEAYISSRKVESGHFDWRFFDLFTQDSAPLHQATIHRMARSWFKLCQDSDVPTWLNHGSLIGWYWNGYNLPYDNDIDVQLPIQSLYKLAKNLNNSLIFDVTNVKDYVNDDLKIDNMAEMGFRSYYLDINPGFVTRDKLQNKHNLIDARFIDVRTGLYIDITALADFNYHTNKDIDLAYKIMDKFDKADSSRFMQNLNYDLFYNGLKEKTDLVGKSKKQSKENKKAKADEEFQKIKENFLVTANESPEMATAIFQNLVHCRNYHFYNISELLPLIPIYFENTLSYIPSNWLRNLIIEYDSSVLTTESFRRYRFFRELNIWVNKDRCQYNFEQSDAENAQTCLEKDVVARKEFNRVKEYVRSNNKLLEKILPFPSLNDIKDIKYTLSAQYFQEDIMNSILNEFDECLLKPEPWITRNLFLSDI</sequence>
<dbReference type="OrthoDB" id="444255at2759"/>